<gene>
    <name evidence="2" type="primary">orf14</name>
</gene>
<dbReference type="EMBL" id="AF550679">
    <property type="protein sequence ID" value="AAO49568.1"/>
    <property type="molecule type" value="Genomic_DNA"/>
</dbReference>
<sequence>MARRGLRAGGAEAHLGIRHGRDHNAITAQHRLLQALQHRCRLLAHDERADVGVEHPGFLHGSKRPSSLTTSSRSAIKSGSALSSCANEPQVGRTGRRMMLSPSRTISSSLTPSKSRSRGRRMARLLPFLNIETVRMVFPHMLSVPGSIPA</sequence>
<accession>Q84A08</accession>
<keyword evidence="2" id="KW-0614">Plasmid</keyword>
<proteinExistence type="predicted"/>
<evidence type="ECO:0000313" key="2">
    <source>
        <dbReference type="EMBL" id="AAO49568.1"/>
    </source>
</evidence>
<dbReference type="AlphaFoldDB" id="Q84A08"/>
<geneLocation type="plasmid" evidence="2">
    <name>p1658/97</name>
</geneLocation>
<feature type="compositionally biased region" description="Polar residues" evidence="1">
    <location>
        <begin position="64"/>
        <end position="87"/>
    </location>
</feature>
<name>Q84A08_ECOLX</name>
<reference evidence="2" key="1">
    <citation type="journal article" date="2007" name="Antimicrob. Agents Chemother.">
        <title>Mosaic structure of p1658/97, a 125-kilobase plasmid harboring an active amplicon with the extended-spectrum beta-lactamase gene blaSHV-5.</title>
        <authorList>
            <person name="Zienkiewicz M."/>
            <person name="Kern-Zdanowicz I."/>
            <person name="Golebiewski M."/>
            <person name="Zylinska J."/>
            <person name="Mieczkowski P."/>
            <person name="Gniadkowski M."/>
            <person name="Bardowski J."/>
            <person name="Ceglowski P."/>
        </authorList>
    </citation>
    <scope>NUCLEOTIDE SEQUENCE</scope>
    <source>
        <plasmid evidence="2">p1658/97</plasmid>
    </source>
</reference>
<organism evidence="2">
    <name type="scientific">Escherichia coli</name>
    <dbReference type="NCBI Taxonomy" id="562"/>
    <lineage>
        <taxon>Bacteria</taxon>
        <taxon>Pseudomonadati</taxon>
        <taxon>Pseudomonadota</taxon>
        <taxon>Gammaproteobacteria</taxon>
        <taxon>Enterobacterales</taxon>
        <taxon>Enterobacteriaceae</taxon>
        <taxon>Escherichia</taxon>
    </lineage>
</organism>
<protein>
    <submittedName>
        <fullName evidence="2">Uncharacterized protein</fullName>
    </submittedName>
</protein>
<evidence type="ECO:0000256" key="1">
    <source>
        <dbReference type="SAM" id="MobiDB-lite"/>
    </source>
</evidence>
<feature type="region of interest" description="Disordered" evidence="1">
    <location>
        <begin position="54"/>
        <end position="89"/>
    </location>
</feature>